<dbReference type="EMBL" id="PFAJ01000030">
    <property type="protein sequence ID" value="PIR97291.1"/>
    <property type="molecule type" value="Genomic_DNA"/>
</dbReference>
<reference evidence="3" key="1">
    <citation type="submission" date="2017-09" db="EMBL/GenBank/DDBJ databases">
        <title>Depth-based differentiation of microbial function through sediment-hosted aquifers and enrichment of novel symbionts in the deep terrestrial subsurface.</title>
        <authorList>
            <person name="Probst A.J."/>
            <person name="Ladd B."/>
            <person name="Jarett J.K."/>
            <person name="Geller-Mcgrath D.E."/>
            <person name="Sieber C.M.K."/>
            <person name="Emerson J.B."/>
            <person name="Anantharaman K."/>
            <person name="Thomas B.C."/>
            <person name="Malmstrom R."/>
            <person name="Stieglmeier M."/>
            <person name="Klingl A."/>
            <person name="Woyke T."/>
            <person name="Ryan C.M."/>
            <person name="Banfield J.F."/>
        </authorList>
    </citation>
    <scope>NUCLEOTIDE SEQUENCE [LARGE SCALE GENOMIC DNA]</scope>
</reference>
<accession>A0A2H0VDY4</accession>
<feature type="transmembrane region" description="Helical" evidence="1">
    <location>
        <begin position="12"/>
        <end position="29"/>
    </location>
</feature>
<evidence type="ECO:0000313" key="2">
    <source>
        <dbReference type="EMBL" id="PIR97291.1"/>
    </source>
</evidence>
<proteinExistence type="predicted"/>
<name>A0A2H0VDY4_9BACT</name>
<dbReference type="AlphaFoldDB" id="A0A2H0VDY4"/>
<keyword evidence="1" id="KW-0812">Transmembrane</keyword>
<evidence type="ECO:0000313" key="3">
    <source>
        <dbReference type="Proteomes" id="UP000230557"/>
    </source>
</evidence>
<keyword evidence="1" id="KW-0472">Membrane</keyword>
<sequence>MSNWLNKNQQKIAVGIGYLLVFFLAFGLGKISASIPNPPEISIEEPNSIPSNVNTTPEIQGIQVPGTNTTKQGASSFDPVEGQCEGKIKGNIGSSEKIYHIPGGSFYDRTQAERCFNAEADALAEGFRKSSR</sequence>
<evidence type="ECO:0000256" key="1">
    <source>
        <dbReference type="SAM" id="Phobius"/>
    </source>
</evidence>
<gene>
    <name evidence="2" type="ORF">COT91_02225</name>
</gene>
<keyword evidence="1" id="KW-1133">Transmembrane helix</keyword>
<dbReference type="Proteomes" id="UP000230557">
    <property type="component" value="Unassembled WGS sequence"/>
</dbReference>
<protein>
    <submittedName>
        <fullName evidence="2">Uncharacterized protein</fullName>
    </submittedName>
</protein>
<organism evidence="2 3">
    <name type="scientific">Candidatus Doudnabacteria bacterium CG10_big_fil_rev_8_21_14_0_10_41_10</name>
    <dbReference type="NCBI Taxonomy" id="1974551"/>
    <lineage>
        <taxon>Bacteria</taxon>
        <taxon>Candidatus Doudnaibacteriota</taxon>
    </lineage>
</organism>
<comment type="caution">
    <text evidence="2">The sequence shown here is derived from an EMBL/GenBank/DDBJ whole genome shotgun (WGS) entry which is preliminary data.</text>
</comment>